<dbReference type="AlphaFoldDB" id="A0A4U2N032"/>
<dbReference type="EMBL" id="SZON01000249">
    <property type="protein sequence ID" value="TKI97183.1"/>
    <property type="molecule type" value="Genomic_DNA"/>
</dbReference>
<dbReference type="Proteomes" id="UP000306037">
    <property type="component" value="Unassembled WGS sequence"/>
</dbReference>
<comment type="caution">
    <text evidence="1">The sequence shown here is derived from an EMBL/GenBank/DDBJ whole genome shotgun (WGS) entry which is preliminary data.</text>
</comment>
<proteinExistence type="predicted"/>
<evidence type="ECO:0000313" key="1">
    <source>
        <dbReference type="EMBL" id="TKH17483.1"/>
    </source>
</evidence>
<accession>A0A4U2N032</accession>
<evidence type="ECO:0000313" key="4">
    <source>
        <dbReference type="Proteomes" id="UP000306037"/>
    </source>
</evidence>
<evidence type="ECO:0000313" key="3">
    <source>
        <dbReference type="Proteomes" id="UP000305222"/>
    </source>
</evidence>
<dbReference type="EMBL" id="SZOM01000058">
    <property type="protein sequence ID" value="TKH17483.1"/>
    <property type="molecule type" value="Genomic_DNA"/>
</dbReference>
<sequence length="33" mass="3965">MIEKFTQALQRMRDVMIPIYNFISAIADFIIKF</sequence>
<protein>
    <submittedName>
        <fullName evidence="1">Tail length tape measure protein</fullName>
    </submittedName>
</protein>
<gene>
    <name evidence="1" type="ORF">FC694_08560</name>
    <name evidence="2" type="ORF">FC699_08285</name>
</gene>
<evidence type="ECO:0000313" key="2">
    <source>
        <dbReference type="EMBL" id="TKI97183.1"/>
    </source>
</evidence>
<reference evidence="3 4" key="1">
    <citation type="journal article" date="2019" name="Environ. Microbiol.">
        <title>An active ?-lactamase is a part of an orchestrated cell wall stress resistance network of Bacillus subtilis and related rhizosphere species.</title>
        <authorList>
            <person name="Bucher T."/>
            <person name="Keren-Paz A."/>
            <person name="Hausser J."/>
            <person name="Olender T."/>
            <person name="Cytryn E."/>
            <person name="Kolodkin-Gal I."/>
        </authorList>
    </citation>
    <scope>NUCLEOTIDE SEQUENCE [LARGE SCALE GENOMIC DNA]</scope>
    <source>
        <strain evidence="2 3">I5</strain>
        <strain evidence="1 4">I71</strain>
    </source>
</reference>
<name>A0A4U2N032_9BACI</name>
<organism evidence="1 4">
    <name type="scientific">Bacillus wiedmannii</name>
    <dbReference type="NCBI Taxonomy" id="1890302"/>
    <lineage>
        <taxon>Bacteria</taxon>
        <taxon>Bacillati</taxon>
        <taxon>Bacillota</taxon>
        <taxon>Bacilli</taxon>
        <taxon>Bacillales</taxon>
        <taxon>Bacillaceae</taxon>
        <taxon>Bacillus</taxon>
        <taxon>Bacillus cereus group</taxon>
    </lineage>
</organism>
<dbReference type="Proteomes" id="UP000305222">
    <property type="component" value="Unassembled WGS sequence"/>
</dbReference>